<comment type="caution">
    <text evidence="2">The sequence shown here is derived from an EMBL/GenBank/DDBJ whole genome shotgun (WGS) entry which is preliminary data.</text>
</comment>
<feature type="domain" description="PMI1/PMIR1-2 C-terminal" evidence="1">
    <location>
        <begin position="1"/>
        <end position="143"/>
    </location>
</feature>
<dbReference type="InterPro" id="IPR039614">
    <property type="entry name" value="PMI1-like"/>
</dbReference>
<dbReference type="InterPro" id="IPR048972">
    <property type="entry name" value="PMI1_PMIR1-2_C"/>
</dbReference>
<dbReference type="PANTHER" id="PTHR33414">
    <property type="entry name" value="PROTEIN PLASTID MOVEMENT IMPAIRED 1-RELATED 1"/>
    <property type="match status" value="1"/>
</dbReference>
<evidence type="ECO:0000313" key="2">
    <source>
        <dbReference type="EMBL" id="KAF9601819.1"/>
    </source>
</evidence>
<evidence type="ECO:0000259" key="1">
    <source>
        <dbReference type="Pfam" id="PF21745"/>
    </source>
</evidence>
<dbReference type="EMBL" id="JADFTS010000006">
    <property type="protein sequence ID" value="KAF9601819.1"/>
    <property type="molecule type" value="Genomic_DNA"/>
</dbReference>
<dbReference type="Proteomes" id="UP000631114">
    <property type="component" value="Unassembled WGS sequence"/>
</dbReference>
<reference evidence="2 3" key="1">
    <citation type="submission" date="2020-10" db="EMBL/GenBank/DDBJ databases">
        <title>The Coptis chinensis genome and diversification of protoberbering-type alkaloids.</title>
        <authorList>
            <person name="Wang B."/>
            <person name="Shu S."/>
            <person name="Song C."/>
            <person name="Liu Y."/>
        </authorList>
    </citation>
    <scope>NUCLEOTIDE SEQUENCE [LARGE SCALE GENOMIC DNA]</scope>
    <source>
        <strain evidence="2">HL-2020</strain>
        <tissue evidence="2">Leaf</tissue>
    </source>
</reference>
<dbReference type="Pfam" id="PF21745">
    <property type="entry name" value="PMI1_PMIR1-2_C"/>
    <property type="match status" value="1"/>
</dbReference>
<dbReference type="OrthoDB" id="656546at2759"/>
<proteinExistence type="predicted"/>
<evidence type="ECO:0000313" key="3">
    <source>
        <dbReference type="Proteomes" id="UP000631114"/>
    </source>
</evidence>
<protein>
    <recommendedName>
        <fullName evidence="1">PMI1/PMIR1-2 C-terminal domain-containing protein</fullName>
    </recommendedName>
</protein>
<organism evidence="2 3">
    <name type="scientific">Coptis chinensis</name>
    <dbReference type="NCBI Taxonomy" id="261450"/>
    <lineage>
        <taxon>Eukaryota</taxon>
        <taxon>Viridiplantae</taxon>
        <taxon>Streptophyta</taxon>
        <taxon>Embryophyta</taxon>
        <taxon>Tracheophyta</taxon>
        <taxon>Spermatophyta</taxon>
        <taxon>Magnoliopsida</taxon>
        <taxon>Ranunculales</taxon>
        <taxon>Ranunculaceae</taxon>
        <taxon>Coptidoideae</taxon>
        <taxon>Coptis</taxon>
    </lineage>
</organism>
<accession>A0A835HNW2</accession>
<sequence length="296" mass="33191">MQLSKPFVLPYLDDVSGFRVFRMMAYVGTEQLSYDILSLIPNTELNGRTAQQIAYEGIASAVIRGRNKEDSHSSPARTVETVKTMATVMNALRKKWMSYDIRYVHEEPYTMDEMLAFSMQAIEGMTVDALQIQAGLAEKEAPYPLCPRVWNNLANTKGAIEPNRPLAASFPLEKWLELCTTNINDATLMVSAIVQFRDPMKQYEKVGGPLVVLIEAIPTRATHAKDGDEVMYKLNELYVRGLNLFNGGIWNAEKQHLTAKQWLVAHGLGKAGKVCKLVQEKADEVIEALRLTHPFG</sequence>
<dbReference type="AlphaFoldDB" id="A0A835HNW2"/>
<gene>
    <name evidence="2" type="ORF">IFM89_023350</name>
</gene>
<keyword evidence="3" id="KW-1185">Reference proteome</keyword>
<dbReference type="PANTHER" id="PTHR33414:SF2">
    <property type="entry name" value="PROTEIN PLASTID MOVEMENT IMPAIRED 1"/>
    <property type="match status" value="1"/>
</dbReference>
<name>A0A835HNW2_9MAGN</name>